<dbReference type="Gene3D" id="2.60.40.10">
    <property type="entry name" value="Immunoglobulins"/>
    <property type="match status" value="2"/>
</dbReference>
<feature type="domain" description="Ig-like" evidence="2">
    <location>
        <begin position="426"/>
        <end position="510"/>
    </location>
</feature>
<proteinExistence type="predicted"/>
<dbReference type="InterPro" id="IPR059226">
    <property type="entry name" value="Choice_anch_Q_dom"/>
</dbReference>
<evidence type="ECO:0000256" key="1">
    <source>
        <dbReference type="SAM" id="SignalP"/>
    </source>
</evidence>
<dbReference type="InterPro" id="IPR013783">
    <property type="entry name" value="Ig-like_fold"/>
</dbReference>
<dbReference type="InterPro" id="IPR012334">
    <property type="entry name" value="Pectin_lyas_fold"/>
</dbReference>
<dbReference type="SMART" id="SM00736">
    <property type="entry name" value="CADG"/>
    <property type="match status" value="1"/>
</dbReference>
<dbReference type="AlphaFoldDB" id="A0A7L5DW37"/>
<dbReference type="EMBL" id="CP051677">
    <property type="protein sequence ID" value="QJD79750.1"/>
    <property type="molecule type" value="Genomic_DNA"/>
</dbReference>
<evidence type="ECO:0000259" key="2">
    <source>
        <dbReference type="PROSITE" id="PS50835"/>
    </source>
</evidence>
<dbReference type="SUPFAM" id="SSF48726">
    <property type="entry name" value="Immunoglobulin"/>
    <property type="match status" value="1"/>
</dbReference>
<dbReference type="InterPro" id="IPR015919">
    <property type="entry name" value="Cadherin-like_sf"/>
</dbReference>
<protein>
    <recommendedName>
        <fullName evidence="2">Ig-like domain-containing protein</fullName>
    </recommendedName>
</protein>
<dbReference type="InterPro" id="IPR036179">
    <property type="entry name" value="Ig-like_dom_sf"/>
</dbReference>
<organism evidence="3 4">
    <name type="scientific">Spirosoma rhododendri</name>
    <dbReference type="NCBI Taxonomy" id="2728024"/>
    <lineage>
        <taxon>Bacteria</taxon>
        <taxon>Pseudomonadati</taxon>
        <taxon>Bacteroidota</taxon>
        <taxon>Cytophagia</taxon>
        <taxon>Cytophagales</taxon>
        <taxon>Cytophagaceae</taxon>
        <taxon>Spirosoma</taxon>
    </lineage>
</organism>
<dbReference type="GO" id="GO:0016020">
    <property type="term" value="C:membrane"/>
    <property type="evidence" value="ECO:0007669"/>
    <property type="project" value="InterPro"/>
</dbReference>
<evidence type="ECO:0000313" key="4">
    <source>
        <dbReference type="Proteomes" id="UP000501128"/>
    </source>
</evidence>
<accession>A0A7L5DW37</accession>
<keyword evidence="1" id="KW-0732">Signal</keyword>
<feature type="signal peptide" evidence="1">
    <location>
        <begin position="1"/>
        <end position="30"/>
    </location>
</feature>
<dbReference type="InterPro" id="IPR006644">
    <property type="entry name" value="Cadg"/>
</dbReference>
<dbReference type="KEGG" id="srho:HH216_15945"/>
<dbReference type="NCBIfam" id="NF041518">
    <property type="entry name" value="choice_anch_Q"/>
    <property type="match status" value="1"/>
</dbReference>
<dbReference type="Gene3D" id="2.160.20.10">
    <property type="entry name" value="Single-stranded right-handed beta-helix, Pectin lyase-like"/>
    <property type="match status" value="1"/>
</dbReference>
<gene>
    <name evidence="3" type="ORF">HH216_15945</name>
</gene>
<dbReference type="SUPFAM" id="SSF49313">
    <property type="entry name" value="Cadherin-like"/>
    <property type="match status" value="1"/>
</dbReference>
<reference evidence="3 4" key="1">
    <citation type="submission" date="2020-04" db="EMBL/GenBank/DDBJ databases">
        <title>Genome sequencing of novel species.</title>
        <authorList>
            <person name="Heo J."/>
            <person name="Kim S.-J."/>
            <person name="Kim J.-S."/>
            <person name="Hong S.-B."/>
            <person name="Kwon S.-W."/>
        </authorList>
    </citation>
    <scope>NUCLEOTIDE SEQUENCE [LARGE SCALE GENOMIC DNA]</scope>
    <source>
        <strain evidence="3 4">CJU-R4</strain>
    </source>
</reference>
<dbReference type="GO" id="GO:0005509">
    <property type="term" value="F:calcium ion binding"/>
    <property type="evidence" value="ECO:0007669"/>
    <property type="project" value="InterPro"/>
</dbReference>
<dbReference type="InterPro" id="IPR011050">
    <property type="entry name" value="Pectin_lyase_fold/virulence"/>
</dbReference>
<name>A0A7L5DW37_9BACT</name>
<dbReference type="SUPFAM" id="SSF51126">
    <property type="entry name" value="Pectin lyase-like"/>
    <property type="match status" value="1"/>
</dbReference>
<keyword evidence="4" id="KW-1185">Reference proteome</keyword>
<dbReference type="PROSITE" id="PS50835">
    <property type="entry name" value="IG_LIKE"/>
    <property type="match status" value="1"/>
</dbReference>
<feature type="chain" id="PRO_5029772744" description="Ig-like domain-containing protein" evidence="1">
    <location>
        <begin position="31"/>
        <end position="1268"/>
    </location>
</feature>
<dbReference type="Proteomes" id="UP000501128">
    <property type="component" value="Chromosome"/>
</dbReference>
<sequence>MTHSLPSFSRLGLRMLSLLLLLGTSLVVQAQSNATPAIRYVRTDGPNANPATATTWANSTANLQGAINASAAGDQVWVAAGTYKPGGDANSNRNVSFSMKNGVAIYGGFAGTEGNLSQRVPANALATILSGDIGIVGNSADNSYTVISNPRGLTNSAVLDGFLITGGTGVNNSGGMYNNGLGDYGSTSSSGFVCSPTVRNCSFQGNSSLNGAGAMDNDGTYAGASSPVLINCSFQGNSSLNGAGAMDNDGSRGGTSSPVLTNCSFLDNSTTNGGGAITNDGSRGASSPVLTNCSFLNNSSRSSAGVIQSDGFGGTSNSVMTNCIVFGNKGNGGLLQNTFYMSQASVSATYSLFETGITNYSNGGNNLTTAVSPFVSDTDTRLNACAPAIDAGNNAANTTATDLAGNPRRYNGGTIDMGAYEYQGDPNFPISIIRQPASGSAVCAGATVITSVSTTGTVSAYQWYKDGQAVSGQTSATLMLPNVQPAQSGSYSVVVTGACNSVTSTAFSLTVNAPPTVDLSNNGPLTCAQTSVTLTASGTSGSTYAFSGPGGPITSGGNTASVSSPGTYTVTASLNGCTSTTTTSVTSNTVVVTATLAASPSTTLTCAQPTLTLTASGGDTYRFSPNVAAQTGNQATVAQAGVYSVTATNTATGCFSTTSITISQDNAAPSASLVSSGPLSCNVTSATLTASPNGQSYRFSDGATPIGTTNQATVTTAGTYSVTVLSANGCSSVASVTVTGDQTVPTVSITPTTAMLSCTAPSVVLTASASAGSLIWSTGQTTASISVNVAGTYSVTVTSSNGCQAVAQATVSGTTDAPTAPTLAAAPATTTTNQPITVTASGCTGGTITWTALGGTGQASGNTYTLTQPGNYTLSASCSLNGCTSSPSAPLALQIRPGGFAITGVSMVNCELFDEAKGGYRVQFTPQYTGQTSDPISFSVVNELATTTAPAPYSLRLYTDNPVITLVAAQAGNGEARFAYNWRASCQSGTSPNRPPTTAGIPNQTIVEGQAYQLQLTSYFTDPDGQALTFQASGLPAGLSLTGSVISGTPAQTGVSTVKVTAIDPGGLQVSTSFQLTASPMPVTPPSGFAIVGVSTVSCQVIGAGERQLTFTPQYAGVSGAPISFSVVNELRPTTEPGPYTLRLYNDNPAITLSAQQGSAVSTYRYNWLSVCNPTGRLGLGEAESVLVVRVLGNPVYGNIAEVEISGASGQAVQLNLIDMQGKPVHAQRIDQAGAIERVRLPLGNAKGQLLLQVSTATERRVIKLLKP</sequence>
<dbReference type="InterPro" id="IPR007110">
    <property type="entry name" value="Ig-like_dom"/>
</dbReference>
<dbReference type="RefSeq" id="WP_169551712.1">
    <property type="nucleotide sequence ID" value="NZ_CP051677.1"/>
</dbReference>
<evidence type="ECO:0000313" key="3">
    <source>
        <dbReference type="EMBL" id="QJD79750.1"/>
    </source>
</evidence>